<dbReference type="EMBL" id="CP074405">
    <property type="protein sequence ID" value="QVI62168.1"/>
    <property type="molecule type" value="Genomic_DNA"/>
</dbReference>
<feature type="transmembrane region" description="Helical" evidence="2">
    <location>
        <begin position="30"/>
        <end position="55"/>
    </location>
</feature>
<protein>
    <submittedName>
        <fullName evidence="3">Uncharacterized protein</fullName>
    </submittedName>
</protein>
<name>A0ABX8D3X7_9CELL</name>
<keyword evidence="2" id="KW-1133">Transmembrane helix</keyword>
<sequence length="229" mass="22743">MSVPPHPPVPPDPAASPPAAPRRPSLTWPVVLTVVGLLVLVAALAAAVGTAGAFVGAVRSDVLTSDGQPGVAVLAAAPAPGAARVHLTEGERYAVHLVVPSGASREDDRPDLPEDVLLLAPSGEVVAADGSPGVTMTSTAGGLVAVSVGAFTAPQTGTYEMAVPSAGVPDAWVALTPDKEFAPFFASIWGTVLGVFVVLGLGFVGSGAVITGVVWWVVRARARAAVAGG</sequence>
<feature type="transmembrane region" description="Helical" evidence="2">
    <location>
        <begin position="188"/>
        <end position="218"/>
    </location>
</feature>
<reference evidence="3 4" key="1">
    <citation type="submission" date="2021-05" db="EMBL/GenBank/DDBJ databases">
        <title>Novel species in genus Cellulomonas.</title>
        <authorList>
            <person name="Zhang G."/>
        </authorList>
    </citation>
    <scope>NUCLEOTIDE SEQUENCE [LARGE SCALE GENOMIC DNA]</scope>
    <source>
        <strain evidence="4">zg-ZUI222</strain>
    </source>
</reference>
<evidence type="ECO:0000256" key="1">
    <source>
        <dbReference type="SAM" id="MobiDB-lite"/>
    </source>
</evidence>
<dbReference type="Proteomes" id="UP000677804">
    <property type="component" value="Chromosome"/>
</dbReference>
<evidence type="ECO:0000313" key="3">
    <source>
        <dbReference type="EMBL" id="QVI62168.1"/>
    </source>
</evidence>
<keyword evidence="4" id="KW-1185">Reference proteome</keyword>
<evidence type="ECO:0000313" key="4">
    <source>
        <dbReference type="Proteomes" id="UP000677804"/>
    </source>
</evidence>
<feature type="compositionally biased region" description="Pro residues" evidence="1">
    <location>
        <begin position="1"/>
        <end position="21"/>
    </location>
</feature>
<keyword evidence="2" id="KW-0472">Membrane</keyword>
<accession>A0ABX8D3X7</accession>
<evidence type="ECO:0000256" key="2">
    <source>
        <dbReference type="SAM" id="Phobius"/>
    </source>
</evidence>
<dbReference type="RefSeq" id="WP_207339736.1">
    <property type="nucleotide sequence ID" value="NZ_CP074405.1"/>
</dbReference>
<proteinExistence type="predicted"/>
<feature type="region of interest" description="Disordered" evidence="1">
    <location>
        <begin position="1"/>
        <end position="22"/>
    </location>
</feature>
<organism evidence="3 4">
    <name type="scientific">Cellulomonas wangleii</name>
    <dbReference type="NCBI Taxonomy" id="2816956"/>
    <lineage>
        <taxon>Bacteria</taxon>
        <taxon>Bacillati</taxon>
        <taxon>Actinomycetota</taxon>
        <taxon>Actinomycetes</taxon>
        <taxon>Micrococcales</taxon>
        <taxon>Cellulomonadaceae</taxon>
        <taxon>Cellulomonas</taxon>
    </lineage>
</organism>
<keyword evidence="2" id="KW-0812">Transmembrane</keyword>
<gene>
    <name evidence="3" type="ORF">KG103_17420</name>
</gene>